<feature type="region of interest" description="Disordered" evidence="1">
    <location>
        <begin position="1"/>
        <end position="359"/>
    </location>
</feature>
<dbReference type="OrthoDB" id="3067694at2759"/>
<feature type="compositionally biased region" description="Low complexity" evidence="1">
    <location>
        <begin position="1"/>
        <end position="15"/>
    </location>
</feature>
<evidence type="ECO:0000256" key="1">
    <source>
        <dbReference type="SAM" id="MobiDB-lite"/>
    </source>
</evidence>
<feature type="compositionally biased region" description="Polar residues" evidence="1">
    <location>
        <begin position="16"/>
        <end position="26"/>
    </location>
</feature>
<gene>
    <name evidence="2" type="ORF">DFP72DRAFT_1082846</name>
</gene>
<proteinExistence type="predicted"/>
<organism evidence="2 3">
    <name type="scientific">Ephemerocybe angulata</name>
    <dbReference type="NCBI Taxonomy" id="980116"/>
    <lineage>
        <taxon>Eukaryota</taxon>
        <taxon>Fungi</taxon>
        <taxon>Dikarya</taxon>
        <taxon>Basidiomycota</taxon>
        <taxon>Agaricomycotina</taxon>
        <taxon>Agaricomycetes</taxon>
        <taxon>Agaricomycetidae</taxon>
        <taxon>Agaricales</taxon>
        <taxon>Agaricineae</taxon>
        <taxon>Psathyrellaceae</taxon>
        <taxon>Ephemerocybe</taxon>
    </lineage>
</organism>
<feature type="compositionally biased region" description="Basic and acidic residues" evidence="1">
    <location>
        <begin position="633"/>
        <end position="650"/>
    </location>
</feature>
<feature type="compositionally biased region" description="Acidic residues" evidence="1">
    <location>
        <begin position="316"/>
        <end position="330"/>
    </location>
</feature>
<dbReference type="EMBL" id="JACGCI010000209">
    <property type="protein sequence ID" value="KAF6741988.1"/>
    <property type="molecule type" value="Genomic_DNA"/>
</dbReference>
<feature type="compositionally biased region" description="Basic residues" evidence="1">
    <location>
        <begin position="199"/>
        <end position="208"/>
    </location>
</feature>
<sequence length="1034" mass="110900">MSPKSKSPSSSPSPSILSDNRASASPSVDAAPRRKKLDLSAVKKWLEAKQRRHAENDDDDVSIVTTGDENPPTDDSQDGEYRGRLPARSRIGTVQAERDAVSPIRPRRSARFRPASSEYAHSGQENGGDDAGGVSDDEEGGRPAIRPPSITPPPPLPQSPQTPSRTKKKRSARIKSTAVVESDSNEDPGDDRPATSSSTKRKRIRRKSPSSPLAKKARTEPLPFPLLPPLGASPSPSSATSELPSALDLINEAIASRTKKRNPIRTPSPSFLPASKSHDEGAYLLRFFDDEASEEGEEAGDSVGTEDNDHIMRSEDEYDYADSFIDDGVPDADHSDSDASMQSRPAASIHSLDTASVASDDAAVMRALKALKDAKKARAAKKAHGAQAKKEAVLKITKAKEKEEKEEKKVKEKQEKESRRAKERKERDLKKERKAKEEKIAREVAKKAKDAKRAKKAMDAGKQLMEAAIRVREAEKHASSNNDNALKSALKTKSPAKSSSTTTGKATPNTSLTTSQAVVARASKSKSAGSSKPSPSMSKSSKKPDVVEISSDSEEEAGAGSFSIPSKSTSGTKPLRKTARETSKKKSTSTKTSTSHEQTTPSANKGKQRALLRSPSPTHDDDGDTSDGGLSAYERELRKVLKASRADRPPKVGQSSSQGSTSSTKGGTSTTPVSPLRPGPGVSMEDFLKSVKPIAEPKSSAPKNAAKANSTTQSSTSASPSKPFDPNADPTIVCRCKDLPEVDEVNDPALQDPVLADQYVGLPNLRRGILTPWTDARGKGFISFSTWAKWIPNMNAANAYNAVNFKQAGRLRNPARVSPLDIALKTMTGTIQKYNFFCATNPPVPLVAVSAGWVHKSQLLSPSLNGVRQKFVSIVLHSQEWQRTIGFISTASGFPYLHGQFALNALQISSRANTNRAPASPDAAPGGEGGAREIPADMFVNPEPDNSSTSVGAGDNFSLPNSATIPVYDARNAEALDFEKVLPRLAEELPVYTGGEIPFGSFVLVGYTITIYRANNNNWTLGCNIQWVVIVGIP</sequence>
<name>A0A8H6H7T0_9AGAR</name>
<feature type="compositionally biased region" description="Low complexity" evidence="1">
    <location>
        <begin position="651"/>
        <end position="674"/>
    </location>
</feature>
<dbReference type="Proteomes" id="UP000521943">
    <property type="component" value="Unassembled WGS sequence"/>
</dbReference>
<dbReference type="AlphaFoldDB" id="A0A8H6H7T0"/>
<feature type="compositionally biased region" description="Low complexity" evidence="1">
    <location>
        <begin position="697"/>
        <end position="722"/>
    </location>
</feature>
<feature type="compositionally biased region" description="Polar residues" evidence="1">
    <location>
        <begin position="596"/>
        <end position="605"/>
    </location>
</feature>
<feature type="compositionally biased region" description="Low complexity" evidence="1">
    <location>
        <begin position="229"/>
        <end position="247"/>
    </location>
</feature>
<feature type="compositionally biased region" description="Acidic residues" evidence="1">
    <location>
        <begin position="290"/>
        <end position="306"/>
    </location>
</feature>
<reference evidence="2 3" key="1">
    <citation type="submission" date="2020-07" db="EMBL/GenBank/DDBJ databases">
        <title>Comparative genomics of pyrophilous fungi reveals a link between fire events and developmental genes.</title>
        <authorList>
            <consortium name="DOE Joint Genome Institute"/>
            <person name="Steindorff A.S."/>
            <person name="Carver A."/>
            <person name="Calhoun S."/>
            <person name="Stillman K."/>
            <person name="Liu H."/>
            <person name="Lipzen A."/>
            <person name="Pangilinan J."/>
            <person name="Labutti K."/>
            <person name="Bruns T.D."/>
            <person name="Grigoriev I.V."/>
        </authorList>
    </citation>
    <scope>NUCLEOTIDE SEQUENCE [LARGE SCALE GENOMIC DNA]</scope>
    <source>
        <strain evidence="2 3">CBS 144469</strain>
    </source>
</reference>
<feature type="compositionally biased region" description="Basic and acidic residues" evidence="1">
    <location>
        <begin position="44"/>
        <end position="55"/>
    </location>
</feature>
<keyword evidence="3" id="KW-1185">Reference proteome</keyword>
<feature type="compositionally biased region" description="Pro residues" evidence="1">
    <location>
        <begin position="145"/>
        <end position="160"/>
    </location>
</feature>
<feature type="compositionally biased region" description="Low complexity" evidence="1">
    <location>
        <begin position="525"/>
        <end position="539"/>
    </location>
</feature>
<feature type="compositionally biased region" description="Basic and acidic residues" evidence="1">
    <location>
        <begin position="399"/>
        <end position="448"/>
    </location>
</feature>
<evidence type="ECO:0000313" key="3">
    <source>
        <dbReference type="Proteomes" id="UP000521943"/>
    </source>
</evidence>
<accession>A0A8H6H7T0</accession>
<feature type="region of interest" description="Disordered" evidence="1">
    <location>
        <begin position="399"/>
        <end position="729"/>
    </location>
</feature>
<comment type="caution">
    <text evidence="2">The sequence shown here is derived from an EMBL/GenBank/DDBJ whole genome shotgun (WGS) entry which is preliminary data.</text>
</comment>
<feature type="compositionally biased region" description="Low complexity" evidence="1">
    <location>
        <begin position="485"/>
        <end position="508"/>
    </location>
</feature>
<protein>
    <submittedName>
        <fullName evidence="2">Uncharacterized protein</fullName>
    </submittedName>
</protein>
<feature type="compositionally biased region" description="Basic and acidic residues" evidence="1">
    <location>
        <begin position="469"/>
        <end position="478"/>
    </location>
</feature>
<evidence type="ECO:0000313" key="2">
    <source>
        <dbReference type="EMBL" id="KAF6741988.1"/>
    </source>
</evidence>